<feature type="non-terminal residue" evidence="1">
    <location>
        <position position="1"/>
    </location>
</feature>
<keyword evidence="2" id="KW-1185">Reference proteome</keyword>
<name>A0A8J2NU67_9HEXA</name>
<evidence type="ECO:0000313" key="2">
    <source>
        <dbReference type="Proteomes" id="UP000708208"/>
    </source>
</evidence>
<sequence>MLTTDLTVIIAAIWP</sequence>
<reference evidence="1" key="1">
    <citation type="submission" date="2021-06" db="EMBL/GenBank/DDBJ databases">
        <authorList>
            <person name="Hodson N. C."/>
            <person name="Mongue J. A."/>
            <person name="Jaron S. K."/>
        </authorList>
    </citation>
    <scope>NUCLEOTIDE SEQUENCE</scope>
</reference>
<proteinExistence type="predicted"/>
<organism evidence="1 2">
    <name type="scientific">Allacma fusca</name>
    <dbReference type="NCBI Taxonomy" id="39272"/>
    <lineage>
        <taxon>Eukaryota</taxon>
        <taxon>Metazoa</taxon>
        <taxon>Ecdysozoa</taxon>
        <taxon>Arthropoda</taxon>
        <taxon>Hexapoda</taxon>
        <taxon>Collembola</taxon>
        <taxon>Symphypleona</taxon>
        <taxon>Sminthuridae</taxon>
        <taxon>Allacma</taxon>
    </lineage>
</organism>
<gene>
    <name evidence="1" type="ORF">AFUS01_LOCUS15249</name>
</gene>
<dbReference type="EMBL" id="CAJVCH010134149">
    <property type="protein sequence ID" value="CAG7726333.1"/>
    <property type="molecule type" value="Genomic_DNA"/>
</dbReference>
<protein>
    <submittedName>
        <fullName evidence="1">Uncharacterized protein</fullName>
    </submittedName>
</protein>
<dbReference type="Proteomes" id="UP000708208">
    <property type="component" value="Unassembled WGS sequence"/>
</dbReference>
<comment type="caution">
    <text evidence="1">The sequence shown here is derived from an EMBL/GenBank/DDBJ whole genome shotgun (WGS) entry which is preliminary data.</text>
</comment>
<evidence type="ECO:0000313" key="1">
    <source>
        <dbReference type="EMBL" id="CAG7726333.1"/>
    </source>
</evidence>
<accession>A0A8J2NU67</accession>